<dbReference type="InterPro" id="IPR042174">
    <property type="entry name" value="RecF_2"/>
</dbReference>
<dbReference type="Proteomes" id="UP000054997">
    <property type="component" value="Unassembled WGS sequence"/>
</dbReference>
<proteinExistence type="inferred from homology"/>
<dbReference type="NCBIfam" id="TIGR00611">
    <property type="entry name" value="recf"/>
    <property type="match status" value="1"/>
</dbReference>
<reference evidence="8 9" key="1">
    <citation type="submission" date="2015-11" db="EMBL/GenBank/DDBJ databases">
        <title>Genomic analysis of 38 Legionella species identifies large and diverse effector repertoires.</title>
        <authorList>
            <person name="Burstein D."/>
            <person name="Amaro F."/>
            <person name="Zusman T."/>
            <person name="Lifshitz Z."/>
            <person name="Cohen O."/>
            <person name="Gilbert J.A."/>
            <person name="Pupko T."/>
            <person name="Shuman H.A."/>
            <person name="Segal G."/>
        </authorList>
    </citation>
    <scope>NUCLEOTIDE SEQUENCE [LARGE SCALE GENOMIC DNA]</scope>
    <source>
        <strain evidence="8 9">ATCC 49505</strain>
    </source>
</reference>
<keyword evidence="4 6" id="KW-0067">ATP-binding</keyword>
<comment type="function">
    <text evidence="6">The RecF protein is involved in DNA metabolism; it is required for DNA replication and normal SOS inducibility. RecF binds preferentially to single-stranded, linear DNA. It also seems to bind ATP.</text>
</comment>
<keyword evidence="9" id="KW-1185">Reference proteome</keyword>
<keyword evidence="1 6" id="KW-0963">Cytoplasm</keyword>
<comment type="subcellular location">
    <subcellularLocation>
        <location evidence="6">Cytoplasm</location>
    </subcellularLocation>
</comment>
<protein>
    <recommendedName>
        <fullName evidence="6">DNA replication and repair protein RecF</fullName>
    </recommendedName>
</protein>
<evidence type="ECO:0000256" key="6">
    <source>
        <dbReference type="HAMAP-Rule" id="MF_00365"/>
    </source>
</evidence>
<dbReference type="SUPFAM" id="SSF52540">
    <property type="entry name" value="P-loop containing nucleoside triphosphate hydrolases"/>
    <property type="match status" value="1"/>
</dbReference>
<sequence length="360" mass="41423">MSLSQLQIHHLRNIVSWRLTLNPRFNFFIGANGSGKTSLLESLYLLGTGHSFRTREIAPLIHHEHDALTVFAKTSTQDTLSIQKSRTGPTVVRLNQQFCQSSSELARFLPCQVIYQDIFQIIDSGSTVRRGLLDWGLFHVKPLYHGLWQDYRRALRQRNALLRQGKDQRQILPWNMLLADLGTQLHEFRQAYFYQLAQLFNEVLGMLTEIQCNIHYEKGWDKKNSGQSLMSILEQQFHQDQERQTTLYGPHRADIVFEITGPGKARQLLSRGQQKIILIALKLAQAKLLTQPCTFLLDDIAAELDERHLQRLLCCLGNTPGQFFITAIHASLLSLFDQSGDHEVFYLPEDEKLVSRETAR</sequence>
<comment type="similarity">
    <text evidence="6">Belongs to the RecF family.</text>
</comment>
<keyword evidence="5 6" id="KW-0238">DNA-binding</keyword>
<dbReference type="GO" id="GO:0009432">
    <property type="term" value="P:SOS response"/>
    <property type="evidence" value="ECO:0007669"/>
    <property type="project" value="UniProtKB-UniRule"/>
</dbReference>
<dbReference type="InterPro" id="IPR027417">
    <property type="entry name" value="P-loop_NTPase"/>
</dbReference>
<gene>
    <name evidence="6 8" type="primary">recF</name>
    <name evidence="8" type="ORF">Llon_0929</name>
</gene>
<dbReference type="AlphaFoldDB" id="A0A0W0VNS0"/>
<dbReference type="GO" id="GO:0005737">
    <property type="term" value="C:cytoplasm"/>
    <property type="evidence" value="ECO:0007669"/>
    <property type="project" value="UniProtKB-SubCell"/>
</dbReference>
<evidence type="ECO:0000256" key="4">
    <source>
        <dbReference type="ARBA" id="ARBA00022840"/>
    </source>
</evidence>
<dbReference type="GO" id="GO:0006302">
    <property type="term" value="P:double-strand break repair"/>
    <property type="evidence" value="ECO:0007669"/>
    <property type="project" value="TreeGrafter"/>
</dbReference>
<dbReference type="EMBL" id="LNYK01000014">
    <property type="protein sequence ID" value="KTD21764.1"/>
    <property type="molecule type" value="Genomic_DNA"/>
</dbReference>
<keyword evidence="3 6" id="KW-0547">Nucleotide-binding</keyword>
<dbReference type="GO" id="GO:0000731">
    <property type="term" value="P:DNA synthesis involved in DNA repair"/>
    <property type="evidence" value="ECO:0007669"/>
    <property type="project" value="TreeGrafter"/>
</dbReference>
<evidence type="ECO:0000256" key="2">
    <source>
        <dbReference type="ARBA" id="ARBA00022705"/>
    </source>
</evidence>
<dbReference type="InterPro" id="IPR001238">
    <property type="entry name" value="DNA-binding_RecF"/>
</dbReference>
<dbReference type="HAMAP" id="MF_00365">
    <property type="entry name" value="RecF"/>
    <property type="match status" value="1"/>
</dbReference>
<evidence type="ECO:0000313" key="8">
    <source>
        <dbReference type="EMBL" id="KTD21764.1"/>
    </source>
</evidence>
<feature type="domain" description="RecF/RecN/SMC N-terminal" evidence="7">
    <location>
        <begin position="3"/>
        <end position="336"/>
    </location>
</feature>
<evidence type="ECO:0000313" key="9">
    <source>
        <dbReference type="Proteomes" id="UP000054997"/>
    </source>
</evidence>
<dbReference type="GO" id="GO:0005524">
    <property type="term" value="F:ATP binding"/>
    <property type="evidence" value="ECO:0007669"/>
    <property type="project" value="UniProtKB-UniRule"/>
</dbReference>
<comment type="caution">
    <text evidence="8">The sequence shown here is derived from an EMBL/GenBank/DDBJ whole genome shotgun (WGS) entry which is preliminary data.</text>
</comment>
<dbReference type="GO" id="GO:0006260">
    <property type="term" value="P:DNA replication"/>
    <property type="evidence" value="ECO:0007669"/>
    <property type="project" value="UniProtKB-UniRule"/>
</dbReference>
<evidence type="ECO:0000256" key="1">
    <source>
        <dbReference type="ARBA" id="ARBA00022490"/>
    </source>
</evidence>
<dbReference type="GO" id="GO:0003697">
    <property type="term" value="F:single-stranded DNA binding"/>
    <property type="evidence" value="ECO:0007669"/>
    <property type="project" value="UniProtKB-UniRule"/>
</dbReference>
<dbReference type="Gene3D" id="1.20.1050.90">
    <property type="entry name" value="RecF/RecN/SMC, N-terminal domain"/>
    <property type="match status" value="1"/>
</dbReference>
<evidence type="ECO:0000259" key="7">
    <source>
        <dbReference type="Pfam" id="PF02463"/>
    </source>
</evidence>
<keyword evidence="6" id="KW-0227">DNA damage</keyword>
<dbReference type="OrthoDB" id="9803889at2"/>
<dbReference type="STRING" id="45068.Llon_0929"/>
<organism evidence="8 9">
    <name type="scientific">Legionella londiniensis</name>
    <dbReference type="NCBI Taxonomy" id="45068"/>
    <lineage>
        <taxon>Bacteria</taxon>
        <taxon>Pseudomonadati</taxon>
        <taxon>Pseudomonadota</taxon>
        <taxon>Gammaproteobacteria</taxon>
        <taxon>Legionellales</taxon>
        <taxon>Legionellaceae</taxon>
        <taxon>Legionella</taxon>
    </lineage>
</organism>
<evidence type="ECO:0000256" key="5">
    <source>
        <dbReference type="ARBA" id="ARBA00023125"/>
    </source>
</evidence>
<keyword evidence="6" id="KW-0234">DNA repair</keyword>
<dbReference type="PANTHER" id="PTHR32182:SF0">
    <property type="entry name" value="DNA REPLICATION AND REPAIR PROTEIN RECF"/>
    <property type="match status" value="1"/>
</dbReference>
<evidence type="ECO:0000256" key="3">
    <source>
        <dbReference type="ARBA" id="ARBA00022741"/>
    </source>
</evidence>
<name>A0A0W0VNS0_9GAMM</name>
<dbReference type="Pfam" id="PF02463">
    <property type="entry name" value="SMC_N"/>
    <property type="match status" value="1"/>
</dbReference>
<dbReference type="RefSeq" id="WP_058528926.1">
    <property type="nucleotide sequence ID" value="NZ_CAAAHZ010000002.1"/>
</dbReference>
<dbReference type="InterPro" id="IPR003395">
    <property type="entry name" value="RecF/RecN/SMC_N"/>
</dbReference>
<keyword evidence="6" id="KW-0742">SOS response</keyword>
<keyword evidence="2 6" id="KW-0235">DNA replication</keyword>
<feature type="binding site" evidence="6">
    <location>
        <begin position="30"/>
        <end position="37"/>
    </location>
    <ligand>
        <name>ATP</name>
        <dbReference type="ChEBI" id="CHEBI:30616"/>
    </ligand>
</feature>
<dbReference type="Gene3D" id="3.40.50.300">
    <property type="entry name" value="P-loop containing nucleotide triphosphate hydrolases"/>
    <property type="match status" value="1"/>
</dbReference>
<dbReference type="PATRIC" id="fig|45068.5.peg.1005"/>
<accession>A0A0W0VNS0</accession>
<dbReference type="PANTHER" id="PTHR32182">
    <property type="entry name" value="DNA REPLICATION AND REPAIR PROTEIN RECF"/>
    <property type="match status" value="1"/>
</dbReference>